<dbReference type="Gene3D" id="1.10.8.430">
    <property type="entry name" value="Helical domain of apoptotic protease-activating factors"/>
    <property type="match status" value="1"/>
</dbReference>
<dbReference type="InterPro" id="IPR032675">
    <property type="entry name" value="LRR_dom_sf"/>
</dbReference>
<dbReference type="Proteomes" id="UP001227230">
    <property type="component" value="Chromosome 18"/>
</dbReference>
<name>A0ABY9DYS2_VITVI</name>
<dbReference type="SUPFAM" id="SSF52200">
    <property type="entry name" value="Toll/Interleukin receptor TIR domain"/>
    <property type="match status" value="1"/>
</dbReference>
<dbReference type="Pfam" id="PF01582">
    <property type="entry name" value="TIR"/>
    <property type="match status" value="1"/>
</dbReference>
<evidence type="ECO:0000313" key="6">
    <source>
        <dbReference type="Proteomes" id="UP001227230"/>
    </source>
</evidence>
<evidence type="ECO:0000259" key="4">
    <source>
        <dbReference type="PROSITE" id="PS50104"/>
    </source>
</evidence>
<dbReference type="Gene3D" id="3.40.50.10140">
    <property type="entry name" value="Toll/interleukin-1 receptor homology (TIR) domain"/>
    <property type="match status" value="1"/>
</dbReference>
<dbReference type="EMBL" id="CP126665">
    <property type="protein sequence ID" value="WKA11566.1"/>
    <property type="molecule type" value="Genomic_DNA"/>
</dbReference>
<evidence type="ECO:0000256" key="1">
    <source>
        <dbReference type="ARBA" id="ARBA00022614"/>
    </source>
</evidence>
<dbReference type="InterPro" id="IPR058546">
    <property type="entry name" value="RPS4B/Roq1-like_LRR"/>
</dbReference>
<dbReference type="InterPro" id="IPR000157">
    <property type="entry name" value="TIR_dom"/>
</dbReference>
<dbReference type="PRINTS" id="PR00364">
    <property type="entry name" value="DISEASERSIST"/>
</dbReference>
<dbReference type="InterPro" id="IPR058192">
    <property type="entry name" value="WHD_ROQ1-like"/>
</dbReference>
<sequence length="943" mass="107989">MGNYNFFSLHDKSCFLSKAKSIYDPGHLIHVLLVFATIDSPHVSCFATCRPESHVIEMITSTIWKSLNRELLQVEKKLVGMDLRRASSSSTSTCIGPWEYEVFLSFRGQDTRQNFTDHLYAALYQKGFRTFRVDYIRGEMILPTTLRAIEMSRCFLVILSKNYAHSKWCLDELKEIMESRRQMGKIVFPVFYHVNPSDVRNQGESYGEALANHERKIPLEYTQKLRAALREVGNLSGWHIQNGKSEADFIEDITCVILMKFSQKLLQVDKNLIGMDYRLEEMEEIFPQIIDPLSNDVRMVGIYGFGGIGKTTMAKVLYNRIGAQFMIASFIANVREDSKSRGLLYLQKQLLHDILPRRKNFIRNVDEGVHMIKDRLCFKKVLLVLDDVDDLNQLEALAGDHSWFGPGSRIIVTTRDKHLLELHGMDALYEAKKLDHKEAIELFCWNAFKQNHPKEDYETLSNSVVHYVNGLPLGLKILGCFLYGKTVRQWESELQKLQREPNQEIQRVLKRSYDELDDTQQQIFLDIACFFNGEEKDFVTRILDACNFYAESGIGVLGDKCFVTILDNKIWMHDLLQQMGREIVRQECPRDPGKWSRLCYPEVVNRVLTRKMGTKAIEGILLNLSRLTRIHITTEAFAMMKNLRLLKIHWDLESASTREDNKVKLSKDFEFPSHELRYLHWHGYPLESLPLGFYAEDLVELDMCYSSLKRLWEGDLLLEKLNTIRVSCSQHLIEIPDITVSAPNLEKLILDGCSSLLEVHPSIGKLNKLILLNLKNCKKLICFPSIIDMKALEILNFSGCSGLKKFPNIQGNMENLLELYLASTAIEELPSSIGHLTGLVLLDLKWCKNLKSLPTSICKLKSLENLSLSGCSQLESFPEVTENMDNLKELLLDGTPIEVLPSSIERLKGLVLLNLRKCKNLLSLSNGMCNLTSLETLIVSGCS</sequence>
<evidence type="ECO:0000313" key="5">
    <source>
        <dbReference type="EMBL" id="WKA11566.1"/>
    </source>
</evidence>
<keyword evidence="6" id="KW-1185">Reference proteome</keyword>
<dbReference type="Pfam" id="PF07725">
    <property type="entry name" value="LRR_3"/>
    <property type="match status" value="1"/>
</dbReference>
<keyword evidence="2" id="KW-0677">Repeat</keyword>
<dbReference type="InterPro" id="IPR042197">
    <property type="entry name" value="Apaf_helical"/>
</dbReference>
<keyword evidence="3" id="KW-0611">Plant defense</keyword>
<dbReference type="SUPFAM" id="SSF52058">
    <property type="entry name" value="L domain-like"/>
    <property type="match status" value="1"/>
</dbReference>
<evidence type="ECO:0000256" key="2">
    <source>
        <dbReference type="ARBA" id="ARBA00022737"/>
    </source>
</evidence>
<reference evidence="5 6" key="1">
    <citation type="journal article" date="2023" name="Hortic Res">
        <title>The complete reference genome for grapevine (Vitis vinifera L.) genetics and breeding.</title>
        <authorList>
            <person name="Shi X."/>
            <person name="Cao S."/>
            <person name="Wang X."/>
            <person name="Huang S."/>
            <person name="Wang Y."/>
            <person name="Liu Z."/>
            <person name="Liu W."/>
            <person name="Leng X."/>
            <person name="Peng Y."/>
            <person name="Wang N."/>
            <person name="Wang Y."/>
            <person name="Ma Z."/>
            <person name="Xu X."/>
            <person name="Zhang F."/>
            <person name="Xue H."/>
            <person name="Zhong H."/>
            <person name="Wang Y."/>
            <person name="Zhang K."/>
            <person name="Velt A."/>
            <person name="Avia K."/>
            <person name="Holtgrawe D."/>
            <person name="Grimplet J."/>
            <person name="Matus J.T."/>
            <person name="Ware D."/>
            <person name="Wu X."/>
            <person name="Wang H."/>
            <person name="Liu C."/>
            <person name="Fang Y."/>
            <person name="Rustenholz C."/>
            <person name="Cheng Z."/>
            <person name="Xiao H."/>
            <person name="Zhou Y."/>
        </authorList>
    </citation>
    <scope>NUCLEOTIDE SEQUENCE [LARGE SCALE GENOMIC DNA]</scope>
    <source>
        <strain evidence="6">cv. Pinot noir / PN40024</strain>
        <tissue evidence="5">Leaf</tissue>
    </source>
</reference>
<evidence type="ECO:0000256" key="3">
    <source>
        <dbReference type="ARBA" id="ARBA00022821"/>
    </source>
</evidence>
<dbReference type="SUPFAM" id="SSF52540">
    <property type="entry name" value="P-loop containing nucleoside triphosphate hydrolases"/>
    <property type="match status" value="1"/>
</dbReference>
<dbReference type="PROSITE" id="PS50104">
    <property type="entry name" value="TIR"/>
    <property type="match status" value="1"/>
</dbReference>
<dbReference type="Gene3D" id="3.80.10.10">
    <property type="entry name" value="Ribonuclease Inhibitor"/>
    <property type="match status" value="2"/>
</dbReference>
<gene>
    <name evidence="5" type="ORF">VitviT2T_029052</name>
</gene>
<dbReference type="Pfam" id="PF00931">
    <property type="entry name" value="NB-ARC"/>
    <property type="match status" value="1"/>
</dbReference>
<dbReference type="InterPro" id="IPR044974">
    <property type="entry name" value="Disease_R_plants"/>
</dbReference>
<proteinExistence type="predicted"/>
<dbReference type="Pfam" id="PF23282">
    <property type="entry name" value="WHD_ROQ1"/>
    <property type="match status" value="1"/>
</dbReference>
<dbReference type="InterPro" id="IPR002182">
    <property type="entry name" value="NB-ARC"/>
</dbReference>
<dbReference type="InterPro" id="IPR035897">
    <property type="entry name" value="Toll_tir_struct_dom_sf"/>
</dbReference>
<protein>
    <recommendedName>
        <fullName evidence="4">TIR domain-containing protein</fullName>
    </recommendedName>
</protein>
<dbReference type="SMART" id="SM00255">
    <property type="entry name" value="TIR"/>
    <property type="match status" value="1"/>
</dbReference>
<dbReference type="PANTHER" id="PTHR11017">
    <property type="entry name" value="LEUCINE-RICH REPEAT-CONTAINING PROTEIN"/>
    <property type="match status" value="1"/>
</dbReference>
<keyword evidence="1" id="KW-0433">Leucine-rich repeat</keyword>
<organism evidence="5 6">
    <name type="scientific">Vitis vinifera</name>
    <name type="common">Grape</name>
    <dbReference type="NCBI Taxonomy" id="29760"/>
    <lineage>
        <taxon>Eukaryota</taxon>
        <taxon>Viridiplantae</taxon>
        <taxon>Streptophyta</taxon>
        <taxon>Embryophyta</taxon>
        <taxon>Tracheophyta</taxon>
        <taxon>Spermatophyta</taxon>
        <taxon>Magnoliopsida</taxon>
        <taxon>eudicotyledons</taxon>
        <taxon>Gunneridae</taxon>
        <taxon>Pentapetalae</taxon>
        <taxon>rosids</taxon>
        <taxon>Vitales</taxon>
        <taxon>Vitaceae</taxon>
        <taxon>Viteae</taxon>
        <taxon>Vitis</taxon>
    </lineage>
</organism>
<dbReference type="PANTHER" id="PTHR11017:SF570">
    <property type="entry name" value="DISEASE RESISTANCE PROTEIN (TIR-NBS CLASS)-RELATED"/>
    <property type="match status" value="1"/>
</dbReference>
<dbReference type="Pfam" id="PF23286">
    <property type="entry name" value="LRR_13"/>
    <property type="match status" value="1"/>
</dbReference>
<dbReference type="Gene3D" id="3.40.50.300">
    <property type="entry name" value="P-loop containing nucleotide triphosphate hydrolases"/>
    <property type="match status" value="1"/>
</dbReference>
<feature type="domain" description="TIR" evidence="4">
    <location>
        <begin position="98"/>
        <end position="261"/>
    </location>
</feature>
<dbReference type="InterPro" id="IPR011713">
    <property type="entry name" value="Leu-rich_rpt_3"/>
</dbReference>
<dbReference type="InterPro" id="IPR027417">
    <property type="entry name" value="P-loop_NTPase"/>
</dbReference>
<accession>A0ABY9DYS2</accession>